<protein>
    <submittedName>
        <fullName evidence="2">Uncharacterized protein</fullName>
    </submittedName>
</protein>
<proteinExistence type="predicted"/>
<keyword evidence="3" id="KW-1185">Reference proteome</keyword>
<comment type="caution">
    <text evidence="2">The sequence shown here is derived from an EMBL/GenBank/DDBJ whole genome shotgun (WGS) entry which is preliminary data.</text>
</comment>
<gene>
    <name evidence="2" type="ORF">FHS72_000734</name>
</gene>
<dbReference type="RefSeq" id="WP_183525734.1">
    <property type="nucleotide sequence ID" value="NZ_JACIJM010000002.1"/>
</dbReference>
<keyword evidence="1" id="KW-0732">Signal</keyword>
<reference evidence="2 3" key="1">
    <citation type="submission" date="2020-08" db="EMBL/GenBank/DDBJ databases">
        <title>Genomic Encyclopedia of Type Strains, Phase IV (KMG-IV): sequencing the most valuable type-strain genomes for metagenomic binning, comparative biology and taxonomic classification.</title>
        <authorList>
            <person name="Goeker M."/>
        </authorList>
    </citation>
    <scope>NUCLEOTIDE SEQUENCE [LARGE SCALE GENOMIC DNA]</scope>
    <source>
        <strain evidence="2 3">DSM 101064</strain>
    </source>
</reference>
<organism evidence="2 3">
    <name type="scientific">Yoonia ponticola</name>
    <dbReference type="NCBI Taxonomy" id="1524255"/>
    <lineage>
        <taxon>Bacteria</taxon>
        <taxon>Pseudomonadati</taxon>
        <taxon>Pseudomonadota</taxon>
        <taxon>Alphaproteobacteria</taxon>
        <taxon>Rhodobacterales</taxon>
        <taxon>Paracoccaceae</taxon>
        <taxon>Yoonia</taxon>
    </lineage>
</organism>
<sequence length="116" mass="12737">MKFSLILPLCVLPTFSIAQVYGDEAGCAWLAGDPVQTDSLYLYDQNTIQRVESTCPVTGALQVGSGATVVTVECTGEGETWEDYYMIMTTEDENTLLIHPEAYPEFETEITVCEAP</sequence>
<accession>A0A7W9BJ17</accession>
<name>A0A7W9BJ17_9RHOB</name>
<dbReference type="Proteomes" id="UP000535415">
    <property type="component" value="Unassembled WGS sequence"/>
</dbReference>
<evidence type="ECO:0000313" key="3">
    <source>
        <dbReference type="Proteomes" id="UP000535415"/>
    </source>
</evidence>
<dbReference type="AlphaFoldDB" id="A0A7W9BJ17"/>
<feature type="signal peptide" evidence="1">
    <location>
        <begin position="1"/>
        <end position="18"/>
    </location>
</feature>
<evidence type="ECO:0000313" key="2">
    <source>
        <dbReference type="EMBL" id="MBB5721127.1"/>
    </source>
</evidence>
<dbReference type="EMBL" id="JACIJM010000002">
    <property type="protein sequence ID" value="MBB5721127.1"/>
    <property type="molecule type" value="Genomic_DNA"/>
</dbReference>
<evidence type="ECO:0000256" key="1">
    <source>
        <dbReference type="SAM" id="SignalP"/>
    </source>
</evidence>
<feature type="chain" id="PRO_5030893980" evidence="1">
    <location>
        <begin position="19"/>
        <end position="116"/>
    </location>
</feature>